<dbReference type="PANTHER" id="PTHR47997:SF75">
    <property type="entry name" value="MYB DOMAIN PROTEIN 55"/>
    <property type="match status" value="1"/>
</dbReference>
<dbReference type="Pfam" id="PF00249">
    <property type="entry name" value="Myb_DNA-binding"/>
    <property type="match status" value="1"/>
</dbReference>
<evidence type="ECO:0000259" key="9">
    <source>
        <dbReference type="PROSITE" id="PS51294"/>
    </source>
</evidence>
<organism evidence="10 11">
    <name type="scientific">Colocasia esculenta</name>
    <name type="common">Wild taro</name>
    <name type="synonym">Arum esculentum</name>
    <dbReference type="NCBI Taxonomy" id="4460"/>
    <lineage>
        <taxon>Eukaryota</taxon>
        <taxon>Viridiplantae</taxon>
        <taxon>Streptophyta</taxon>
        <taxon>Embryophyta</taxon>
        <taxon>Tracheophyta</taxon>
        <taxon>Spermatophyta</taxon>
        <taxon>Magnoliopsida</taxon>
        <taxon>Liliopsida</taxon>
        <taxon>Araceae</taxon>
        <taxon>Aroideae</taxon>
        <taxon>Colocasieae</taxon>
        <taxon>Colocasia</taxon>
    </lineage>
</organism>
<evidence type="ECO:0000256" key="7">
    <source>
        <dbReference type="SAM" id="MobiDB-lite"/>
    </source>
</evidence>
<dbReference type="SUPFAM" id="SSF46689">
    <property type="entry name" value="Homeodomain-like"/>
    <property type="match status" value="1"/>
</dbReference>
<dbReference type="PROSITE" id="PS51294">
    <property type="entry name" value="HTH_MYB"/>
    <property type="match status" value="1"/>
</dbReference>
<dbReference type="GO" id="GO:0005634">
    <property type="term" value="C:nucleus"/>
    <property type="evidence" value="ECO:0007669"/>
    <property type="project" value="UniProtKB-SubCell"/>
</dbReference>
<evidence type="ECO:0000256" key="6">
    <source>
        <dbReference type="ARBA" id="ARBA00023242"/>
    </source>
</evidence>
<evidence type="ECO:0000256" key="1">
    <source>
        <dbReference type="ARBA" id="ARBA00004123"/>
    </source>
</evidence>
<dbReference type="AlphaFoldDB" id="A0A843WMY5"/>
<keyword evidence="2" id="KW-0677">Repeat</keyword>
<sequence>MFSSPAALAIPDLRVITIGLERCGKSCRLRWINYLRPDLKRGAFSPEEENIIVELHAVLGNRWSQIAAHLPGRTDNEIKNLWNSCIKKKLKQRGIDPSTHKPLSPTDAGDRKATSNRGSDNTTSGAASNTPNPCLPTTSARSEDPDVTPAPVLSAPAFPPVPGHGATKSPATATHPARFIPGESSSLSCLLQPLQSMGSFTLQQLCHGSADNQRFRACEALPRNTANSLPWLNQIINCDSPSDASPAFDCSTLPMANPPSVSSCVFMNGIQSWEAATAAGNSSNSSGDSIEMQSSSSAFLDGSMFPWPESAPDKQQAGFHDVGDHDAEDLKWSAYLHGTFAAPAANQGQSRQGLHSAVKAESQFAMEDLGAWQQSPQQQMLLQAAFVMCGKDLHKTSEAASFGQM</sequence>
<keyword evidence="3" id="KW-0805">Transcription regulation</keyword>
<keyword evidence="11" id="KW-1185">Reference proteome</keyword>
<dbReference type="PROSITE" id="PS50090">
    <property type="entry name" value="MYB_LIKE"/>
    <property type="match status" value="1"/>
</dbReference>
<evidence type="ECO:0000313" key="10">
    <source>
        <dbReference type="EMBL" id="MQM12813.1"/>
    </source>
</evidence>
<dbReference type="OrthoDB" id="2143914at2759"/>
<evidence type="ECO:0000256" key="3">
    <source>
        <dbReference type="ARBA" id="ARBA00023015"/>
    </source>
</evidence>
<feature type="domain" description="Myb-like" evidence="8">
    <location>
        <begin position="36"/>
        <end position="86"/>
    </location>
</feature>
<dbReference type="FunFam" id="1.10.10.60:FF:000394">
    <property type="entry name" value="MYB transcription factor"/>
    <property type="match status" value="1"/>
</dbReference>
<evidence type="ECO:0000256" key="4">
    <source>
        <dbReference type="ARBA" id="ARBA00023125"/>
    </source>
</evidence>
<dbReference type="InterPro" id="IPR017930">
    <property type="entry name" value="Myb_dom"/>
</dbReference>
<evidence type="ECO:0000256" key="2">
    <source>
        <dbReference type="ARBA" id="ARBA00022737"/>
    </source>
</evidence>
<gene>
    <name evidence="10" type="ORF">Taro_045733</name>
</gene>
<dbReference type="CDD" id="cd00167">
    <property type="entry name" value="SANT"/>
    <property type="match status" value="1"/>
</dbReference>
<proteinExistence type="predicted"/>
<keyword evidence="5" id="KW-0804">Transcription</keyword>
<dbReference type="PANTHER" id="PTHR47997">
    <property type="entry name" value="MYB DOMAIN PROTEIN 55"/>
    <property type="match status" value="1"/>
</dbReference>
<dbReference type="InterPro" id="IPR051953">
    <property type="entry name" value="Plant_SW-associated_TFs"/>
</dbReference>
<dbReference type="InterPro" id="IPR001005">
    <property type="entry name" value="SANT/Myb"/>
</dbReference>
<keyword evidence="6" id="KW-0539">Nucleus</keyword>
<feature type="compositionally biased region" description="Polar residues" evidence="7">
    <location>
        <begin position="115"/>
        <end position="140"/>
    </location>
</feature>
<evidence type="ECO:0000313" key="11">
    <source>
        <dbReference type="Proteomes" id="UP000652761"/>
    </source>
</evidence>
<evidence type="ECO:0000256" key="5">
    <source>
        <dbReference type="ARBA" id="ARBA00023163"/>
    </source>
</evidence>
<name>A0A843WMY5_COLES</name>
<feature type="domain" description="HTH myb-type" evidence="9">
    <location>
        <begin position="36"/>
        <end position="90"/>
    </location>
</feature>
<evidence type="ECO:0000259" key="8">
    <source>
        <dbReference type="PROSITE" id="PS50090"/>
    </source>
</evidence>
<accession>A0A843WMY5</accession>
<feature type="region of interest" description="Disordered" evidence="7">
    <location>
        <begin position="92"/>
        <end position="178"/>
    </location>
</feature>
<dbReference type="Gene3D" id="1.10.10.60">
    <property type="entry name" value="Homeodomain-like"/>
    <property type="match status" value="2"/>
</dbReference>
<protein>
    <submittedName>
        <fullName evidence="10">Uncharacterized protein</fullName>
    </submittedName>
</protein>
<dbReference type="Proteomes" id="UP000652761">
    <property type="component" value="Unassembled WGS sequence"/>
</dbReference>
<keyword evidence="4" id="KW-0238">DNA-binding</keyword>
<comment type="subcellular location">
    <subcellularLocation>
        <location evidence="1">Nucleus</location>
    </subcellularLocation>
</comment>
<comment type="caution">
    <text evidence="10">The sequence shown here is derived from an EMBL/GenBank/DDBJ whole genome shotgun (WGS) entry which is preliminary data.</text>
</comment>
<dbReference type="GO" id="GO:0000976">
    <property type="term" value="F:transcription cis-regulatory region binding"/>
    <property type="evidence" value="ECO:0007669"/>
    <property type="project" value="UniProtKB-ARBA"/>
</dbReference>
<reference evidence="10" key="1">
    <citation type="submission" date="2017-07" db="EMBL/GenBank/DDBJ databases">
        <title>Taro Niue Genome Assembly and Annotation.</title>
        <authorList>
            <person name="Atibalentja N."/>
            <person name="Keating K."/>
            <person name="Fields C.J."/>
        </authorList>
    </citation>
    <scope>NUCLEOTIDE SEQUENCE</scope>
    <source>
        <strain evidence="10">Niue_2</strain>
        <tissue evidence="10">Leaf</tissue>
    </source>
</reference>
<dbReference type="InterPro" id="IPR009057">
    <property type="entry name" value="Homeodomain-like_sf"/>
</dbReference>
<dbReference type="EMBL" id="NMUH01005461">
    <property type="protein sequence ID" value="MQM12813.1"/>
    <property type="molecule type" value="Genomic_DNA"/>
</dbReference>
<dbReference type="SMART" id="SM00717">
    <property type="entry name" value="SANT"/>
    <property type="match status" value="1"/>
</dbReference>